<keyword evidence="2 5" id="KW-0326">Glycosidase</keyword>
<feature type="active site" description="Nucleophile" evidence="3">
    <location>
        <position position="346"/>
    </location>
</feature>
<evidence type="ECO:0000313" key="5">
    <source>
        <dbReference type="EMBL" id="CDT44562.1"/>
    </source>
</evidence>
<dbReference type="Pfam" id="PF02903">
    <property type="entry name" value="Alpha-amylase_N"/>
    <property type="match status" value="1"/>
</dbReference>
<feature type="active site" description="Proton donor" evidence="3">
    <location>
        <position position="383"/>
    </location>
</feature>
<dbReference type="EMBL" id="CCJV01000092">
    <property type="protein sequence ID" value="CDT44562.1"/>
    <property type="molecule type" value="Genomic_DNA"/>
</dbReference>
<dbReference type="Gene3D" id="2.60.40.1180">
    <property type="entry name" value="Golgi alpha-mannosidase II"/>
    <property type="match status" value="1"/>
</dbReference>
<dbReference type="GO" id="GO:0005737">
    <property type="term" value="C:cytoplasm"/>
    <property type="evidence" value="ECO:0007669"/>
    <property type="project" value="InterPro"/>
</dbReference>
<sequence length="625" mass="71540">MKPFIFHAQTPDYFHEKDGILTVKLMTDRSDWNRVLLRHEPDNEEYLLDMIKVGAEGRLTEWQVSFPVNADRDITHYVFKLVDSTEQHWLDARGVHSRVPSREFHFKFNAHHRPPLWVSEQVFYQIFPERFCNGNPSISVKAGEYRLKENTLDVVVKEWGDSVEGHNGTGAAEFFGGDLAGIHNKLDYLQDLGITALYLNPIFQSPSNHKYDTTDYYKVDPHFGTNEEFAEFSSDIHARDMKIVLDAVFNHTSVEHPWFDKLKTNISSSNLNSDKGAYGHSDSPYHDYYFFEPSDSKKYVGWKGISSLPVLNFSNEAVRDHIYQSEESVIKHWLKAPYHIDGWRFDVIHMLGEGEGAYNNAHYVKAFRDSAKDENPEAYILGEHFFEASQWLQGEQEDGSMNYYGFAHPVRALLAKQDIAYEPINIDMFAFSDWLAEARAKVPWLNQLSQLNQLDSHDTARMLTLLNGDEAKQKLALTLLFTYVGTPCLYYGTEVGLEGGQDPDNRRCFPWGAEQTSHWFSFHQALISLRTERRSLQSGAYLELYCDAETLVFARCLGGEKTLVVLNLSNKEKSLVLPVWMLGQEQGELVALLGQIERVLVCNGTANIVIPAMQSMIFDVGNKLD</sequence>
<reference evidence="6" key="1">
    <citation type="submission" date="2014-06" db="EMBL/GenBank/DDBJ databases">
        <authorList>
            <person name="Le Roux Frederique"/>
        </authorList>
    </citation>
    <scope>NUCLEOTIDE SEQUENCE [LARGE SCALE GENOMIC DNA]</scope>
    <source>
        <strain evidence="6">J5-5</strain>
    </source>
</reference>
<dbReference type="GO" id="GO:0005975">
    <property type="term" value="P:carbohydrate metabolic process"/>
    <property type="evidence" value="ECO:0007669"/>
    <property type="project" value="InterPro"/>
</dbReference>
<feature type="site" description="Transition state stabilizer" evidence="4">
    <location>
        <position position="458"/>
    </location>
</feature>
<dbReference type="InterPro" id="IPR014756">
    <property type="entry name" value="Ig_E-set"/>
</dbReference>
<dbReference type="SUPFAM" id="SSF51011">
    <property type="entry name" value="Glycosyl hydrolase domain"/>
    <property type="match status" value="1"/>
</dbReference>
<comment type="caution">
    <text evidence="5">The sequence shown here is derived from an EMBL/GenBank/DDBJ whole genome shotgun (WGS) entry which is preliminary data.</text>
</comment>
<dbReference type="SMART" id="SM00642">
    <property type="entry name" value="Aamy"/>
    <property type="match status" value="1"/>
</dbReference>
<proteinExistence type="predicted"/>
<dbReference type="Gene3D" id="3.20.20.80">
    <property type="entry name" value="Glycosidases"/>
    <property type="match status" value="1"/>
</dbReference>
<dbReference type="AlphaFoldDB" id="A0A822MWX8"/>
<dbReference type="InterPro" id="IPR017853">
    <property type="entry name" value="GH"/>
</dbReference>
<gene>
    <name evidence="5" type="ORF">VCR5J5_320097</name>
</gene>
<dbReference type="InterPro" id="IPR013783">
    <property type="entry name" value="Ig-like_fold"/>
</dbReference>
<dbReference type="Gene3D" id="2.60.40.10">
    <property type="entry name" value="Immunoglobulins"/>
    <property type="match status" value="1"/>
</dbReference>
<dbReference type="Pfam" id="PF00128">
    <property type="entry name" value="Alpha-amylase"/>
    <property type="match status" value="1"/>
</dbReference>
<organism evidence="5 6">
    <name type="scientific">Vibrio crassostreae</name>
    <dbReference type="NCBI Taxonomy" id="246167"/>
    <lineage>
        <taxon>Bacteria</taxon>
        <taxon>Pseudomonadati</taxon>
        <taxon>Pseudomonadota</taxon>
        <taxon>Gammaproteobacteria</taxon>
        <taxon>Vibrionales</taxon>
        <taxon>Vibrionaceae</taxon>
        <taxon>Vibrio</taxon>
    </lineage>
</organism>
<dbReference type="PIRSF" id="PIRSF036918">
    <property type="entry name" value="Maltodextrin_glucosidase"/>
    <property type="match status" value="1"/>
</dbReference>
<dbReference type="CDD" id="cd02857">
    <property type="entry name" value="E_set_CDase_PDE_N"/>
    <property type="match status" value="1"/>
</dbReference>
<dbReference type="InterPro" id="IPR004045">
    <property type="entry name" value="Glutathione_S-Trfase_N"/>
</dbReference>
<dbReference type="InterPro" id="IPR004185">
    <property type="entry name" value="Glyco_hydro_13_lg-like_dom"/>
</dbReference>
<evidence type="ECO:0000256" key="4">
    <source>
        <dbReference type="PIRSR" id="PIRSR036918-51"/>
    </source>
</evidence>
<dbReference type="RefSeq" id="WP_055319725.1">
    <property type="nucleotide sequence ID" value="NZ_CAWQCV010000111.1"/>
</dbReference>
<keyword evidence="1" id="KW-0378">Hydrolase</keyword>
<dbReference type="SUPFAM" id="SSF51445">
    <property type="entry name" value="(Trans)glycosidases"/>
    <property type="match status" value="1"/>
</dbReference>
<dbReference type="Proteomes" id="UP000049495">
    <property type="component" value="Unassembled WGS sequence"/>
</dbReference>
<evidence type="ECO:0000256" key="1">
    <source>
        <dbReference type="ARBA" id="ARBA00022801"/>
    </source>
</evidence>
<dbReference type="PROSITE" id="PS50404">
    <property type="entry name" value="GST_NTER"/>
    <property type="match status" value="1"/>
</dbReference>
<dbReference type="NCBIfam" id="NF008051">
    <property type="entry name" value="PRK10785.1"/>
    <property type="match status" value="1"/>
</dbReference>
<dbReference type="InterPro" id="IPR006047">
    <property type="entry name" value="GH13_cat_dom"/>
</dbReference>
<name>A0A822MWX8_9VIBR</name>
<protein>
    <submittedName>
        <fullName evidence="5">Glycosidase</fullName>
    </submittedName>
</protein>
<dbReference type="GO" id="GO:0004558">
    <property type="term" value="F:alpha-1,4-glucosidase activity"/>
    <property type="evidence" value="ECO:0007669"/>
    <property type="project" value="InterPro"/>
</dbReference>
<evidence type="ECO:0000256" key="3">
    <source>
        <dbReference type="PIRSR" id="PIRSR036918-50"/>
    </source>
</evidence>
<dbReference type="PANTHER" id="PTHR10357">
    <property type="entry name" value="ALPHA-AMYLASE FAMILY MEMBER"/>
    <property type="match status" value="1"/>
</dbReference>
<dbReference type="InterPro" id="IPR013780">
    <property type="entry name" value="Glyco_hydro_b"/>
</dbReference>
<evidence type="ECO:0000313" key="6">
    <source>
        <dbReference type="Proteomes" id="UP000049495"/>
    </source>
</evidence>
<evidence type="ECO:0000256" key="2">
    <source>
        <dbReference type="ARBA" id="ARBA00023295"/>
    </source>
</evidence>
<accession>A0A822MWX8</accession>
<dbReference type="PANTHER" id="PTHR10357:SF210">
    <property type="entry name" value="MALTODEXTRIN GLUCOSIDASE"/>
    <property type="match status" value="1"/>
</dbReference>
<dbReference type="SUPFAM" id="SSF81296">
    <property type="entry name" value="E set domains"/>
    <property type="match status" value="1"/>
</dbReference>
<dbReference type="CDD" id="cd11338">
    <property type="entry name" value="AmyAc_CMD"/>
    <property type="match status" value="1"/>
</dbReference>
<dbReference type="InterPro" id="IPR017069">
    <property type="entry name" value="MalZ"/>
</dbReference>